<dbReference type="GO" id="GO:0003676">
    <property type="term" value="F:nucleic acid binding"/>
    <property type="evidence" value="ECO:0007669"/>
    <property type="project" value="InterPro"/>
</dbReference>
<feature type="domain" description="YhcG N-terminal" evidence="2">
    <location>
        <begin position="43"/>
        <end position="178"/>
    </location>
</feature>
<protein>
    <recommendedName>
        <fullName evidence="5">Cytoplasmic protein</fullName>
    </recommendedName>
</protein>
<comment type="caution">
    <text evidence="3">The sequence shown here is derived from an EMBL/GenBank/DDBJ whole genome shotgun (WGS) entry which is preliminary data.</text>
</comment>
<gene>
    <name evidence="3" type="ORF">C272_16088</name>
</gene>
<evidence type="ECO:0000259" key="2">
    <source>
        <dbReference type="Pfam" id="PF17761"/>
    </source>
</evidence>
<dbReference type="AlphaFoldDB" id="K9ACN7"/>
<organism evidence="3 4">
    <name type="scientific">Brevibacterium casei S18</name>
    <dbReference type="NCBI Taxonomy" id="1229781"/>
    <lineage>
        <taxon>Bacteria</taxon>
        <taxon>Bacillati</taxon>
        <taxon>Actinomycetota</taxon>
        <taxon>Actinomycetes</taxon>
        <taxon>Micrococcales</taxon>
        <taxon>Brevibacteriaceae</taxon>
        <taxon>Brevibacterium</taxon>
    </lineage>
</organism>
<evidence type="ECO:0000313" key="3">
    <source>
        <dbReference type="EMBL" id="EKU45099.1"/>
    </source>
</evidence>
<dbReference type="OrthoDB" id="9801263at2"/>
<dbReference type="Pfam" id="PF06250">
    <property type="entry name" value="YhcG_C"/>
    <property type="match status" value="1"/>
</dbReference>
<dbReference type="PATRIC" id="fig|1229781.4.peg.3225"/>
<dbReference type="InterPro" id="IPR053148">
    <property type="entry name" value="PD-DEXK-like_domain"/>
</dbReference>
<dbReference type="PANTHER" id="PTHR30547">
    <property type="entry name" value="UNCHARACTERIZED PROTEIN YHCG-RELATED"/>
    <property type="match status" value="1"/>
</dbReference>
<dbReference type="Proteomes" id="UP000009879">
    <property type="component" value="Unassembled WGS sequence"/>
</dbReference>
<feature type="domain" description="YhcG PDDEXK nuclease" evidence="1">
    <location>
        <begin position="196"/>
        <end position="345"/>
    </location>
</feature>
<evidence type="ECO:0008006" key="5">
    <source>
        <dbReference type="Google" id="ProtNLM"/>
    </source>
</evidence>
<dbReference type="InterPro" id="IPR041527">
    <property type="entry name" value="YhcG_N"/>
</dbReference>
<dbReference type="Pfam" id="PF17761">
    <property type="entry name" value="DUF1016_N"/>
    <property type="match status" value="1"/>
</dbReference>
<dbReference type="Gene3D" id="3.40.1350.10">
    <property type="match status" value="1"/>
</dbReference>
<dbReference type="RefSeq" id="WP_009381275.1">
    <property type="nucleotide sequence ID" value="NZ_AMSP01000022.1"/>
</dbReference>
<evidence type="ECO:0000259" key="1">
    <source>
        <dbReference type="Pfam" id="PF06250"/>
    </source>
</evidence>
<dbReference type="InterPro" id="IPR011856">
    <property type="entry name" value="tRNA_endonuc-like_dom_sf"/>
</dbReference>
<dbReference type="EMBL" id="AMSP01000022">
    <property type="protein sequence ID" value="EKU45099.1"/>
    <property type="molecule type" value="Genomic_DNA"/>
</dbReference>
<proteinExistence type="predicted"/>
<reference evidence="3 4" key="1">
    <citation type="submission" date="2012-09" db="EMBL/GenBank/DDBJ databases">
        <title>Genome Sequence of Brevibacterium casei S18.</title>
        <authorList>
            <person name="Sharma R."/>
            <person name="Singh A."/>
            <person name="Jangir P.K."/>
        </authorList>
    </citation>
    <scope>NUCLEOTIDE SEQUENCE [LARGE SCALE GENOMIC DNA]</scope>
    <source>
        <strain evidence="3 4">S18</strain>
    </source>
</reference>
<dbReference type="eggNOG" id="COG4804">
    <property type="taxonomic scope" value="Bacteria"/>
</dbReference>
<dbReference type="PANTHER" id="PTHR30547:SF5">
    <property type="entry name" value="NUCLEASE YHCG-RELATED"/>
    <property type="match status" value="1"/>
</dbReference>
<dbReference type="InterPro" id="IPR009362">
    <property type="entry name" value="YhcG_C"/>
</dbReference>
<name>K9ACN7_9MICO</name>
<keyword evidence="4" id="KW-1185">Reference proteome</keyword>
<evidence type="ECO:0000313" key="4">
    <source>
        <dbReference type="Proteomes" id="UP000009879"/>
    </source>
</evidence>
<accession>K9ACN7</accession>
<sequence length="372" mass="42436">MARNPDEAQIGATVRHQSDDGLSPFRAIAESVSAEGGDLVERVSALIDQAQSFAAAQVNATLTLRNWYIGRMIDVAVLHEDRAGHDQEVVASLGRQLTARYGRGFERANLYRMVQFSQAFPDVELVASLGRQVSWTHFKTLLPVSSPEARAFYVKETIERRLGVRDLRRAIERKAFERREIADSQIPEGSAVPLDAFRDPMLLDMLGLADTFLERDLEAALRRDMESFLLEVGRGWAFVERQKRMTFDGDDYYLDLLFYSRPLRRLIAVELKVGKFKPSYQGQMNFYLKWLDRHERQSDENPPIGLILCTAASRDQIELLEMHKDGIVVAEYWTALPPKAELEAKIREIYREAQERLARRQLAAGGDDDSDE</sequence>